<evidence type="ECO:0000256" key="1">
    <source>
        <dbReference type="SAM" id="Phobius"/>
    </source>
</evidence>
<dbReference type="InterPro" id="IPR025241">
    <property type="entry name" value="DUF4190"/>
</dbReference>
<sequence>MTDQTQDDPLLGIFAPLAVAAPASTAPARRTDVLGWVSLIAGLCGFSLVPLLGSIVAIITGHLALAQAPYPDAAGSNLARAGLWLGYLALALLVLGVTAYLLIIFVRSSTQ</sequence>
<gene>
    <name evidence="3" type="ORF">EUA98_07310</name>
</gene>
<protein>
    <submittedName>
        <fullName evidence="3">DUF4190 domain-containing protein</fullName>
    </submittedName>
</protein>
<proteinExistence type="predicted"/>
<feature type="transmembrane region" description="Helical" evidence="1">
    <location>
        <begin position="84"/>
        <end position="106"/>
    </location>
</feature>
<dbReference type="EMBL" id="SDWW01000013">
    <property type="protein sequence ID" value="RYV51702.1"/>
    <property type="molecule type" value="Genomic_DNA"/>
</dbReference>
<feature type="domain" description="DUF4190" evidence="2">
    <location>
        <begin position="36"/>
        <end position="95"/>
    </location>
</feature>
<dbReference type="OrthoDB" id="4374883at2"/>
<keyword evidence="1" id="KW-0472">Membrane</keyword>
<dbReference type="Pfam" id="PF13828">
    <property type="entry name" value="DUF4190"/>
    <property type="match status" value="1"/>
</dbReference>
<organism evidence="3 4">
    <name type="scientific">Pengzhenrongella frigida</name>
    <dbReference type="NCBI Taxonomy" id="1259133"/>
    <lineage>
        <taxon>Bacteria</taxon>
        <taxon>Bacillati</taxon>
        <taxon>Actinomycetota</taxon>
        <taxon>Actinomycetes</taxon>
        <taxon>Micrococcales</taxon>
        <taxon>Pengzhenrongella</taxon>
    </lineage>
</organism>
<dbReference type="Proteomes" id="UP000293764">
    <property type="component" value="Unassembled WGS sequence"/>
</dbReference>
<keyword evidence="1" id="KW-1133">Transmembrane helix</keyword>
<keyword evidence="1" id="KW-0812">Transmembrane</keyword>
<dbReference type="AlphaFoldDB" id="A0A4Q5N0M2"/>
<evidence type="ECO:0000313" key="3">
    <source>
        <dbReference type="EMBL" id="RYV51702.1"/>
    </source>
</evidence>
<feature type="transmembrane region" description="Helical" evidence="1">
    <location>
        <begin position="33"/>
        <end position="64"/>
    </location>
</feature>
<comment type="caution">
    <text evidence="3">The sequence shown here is derived from an EMBL/GenBank/DDBJ whole genome shotgun (WGS) entry which is preliminary data.</text>
</comment>
<dbReference type="RefSeq" id="WP_130102019.1">
    <property type="nucleotide sequence ID" value="NZ_SDWW01000013.1"/>
</dbReference>
<keyword evidence="4" id="KW-1185">Reference proteome</keyword>
<evidence type="ECO:0000313" key="4">
    <source>
        <dbReference type="Proteomes" id="UP000293764"/>
    </source>
</evidence>
<evidence type="ECO:0000259" key="2">
    <source>
        <dbReference type="Pfam" id="PF13828"/>
    </source>
</evidence>
<reference evidence="3 4" key="1">
    <citation type="submission" date="2019-01" db="EMBL/GenBank/DDBJ databases">
        <title>Novel species of Cellulomonas.</title>
        <authorList>
            <person name="Liu Q."/>
            <person name="Xin Y.-H."/>
        </authorList>
    </citation>
    <scope>NUCLEOTIDE SEQUENCE [LARGE SCALE GENOMIC DNA]</scope>
    <source>
        <strain evidence="3 4">HLT2-17</strain>
    </source>
</reference>
<name>A0A4Q5N0M2_9MICO</name>
<accession>A0A4Q5N0M2</accession>